<keyword evidence="9 14" id="KW-1133">Transmembrane helix</keyword>
<keyword evidence="6 12" id="KW-0547">Nucleotide-binding</keyword>
<dbReference type="PANTHER" id="PTHR34590">
    <property type="entry name" value="OS03G0124300 PROTEIN-RELATED"/>
    <property type="match status" value="1"/>
</dbReference>
<evidence type="ECO:0000256" key="2">
    <source>
        <dbReference type="ARBA" id="ARBA00022527"/>
    </source>
</evidence>
<dbReference type="InterPro" id="IPR024788">
    <property type="entry name" value="Malectin-like_Carb-bd_dom"/>
</dbReference>
<dbReference type="Pfam" id="PF12819">
    <property type="entry name" value="Malectin_like"/>
    <property type="match status" value="1"/>
</dbReference>
<dbReference type="Proteomes" id="UP001341840">
    <property type="component" value="Unassembled WGS sequence"/>
</dbReference>
<evidence type="ECO:0000256" key="5">
    <source>
        <dbReference type="ARBA" id="ARBA00022729"/>
    </source>
</evidence>
<evidence type="ECO:0000256" key="9">
    <source>
        <dbReference type="ARBA" id="ARBA00022989"/>
    </source>
</evidence>
<keyword evidence="2" id="KW-0723">Serine/threonine-protein kinase</keyword>
<evidence type="ECO:0000256" key="7">
    <source>
        <dbReference type="ARBA" id="ARBA00022777"/>
    </source>
</evidence>
<evidence type="ECO:0000256" key="8">
    <source>
        <dbReference type="ARBA" id="ARBA00022840"/>
    </source>
</evidence>
<dbReference type="Gene3D" id="3.30.200.20">
    <property type="entry name" value="Phosphorylase Kinase, domain 1"/>
    <property type="match status" value="1"/>
</dbReference>
<dbReference type="PROSITE" id="PS00108">
    <property type="entry name" value="PROTEIN_KINASE_ST"/>
    <property type="match status" value="1"/>
</dbReference>
<dbReference type="PANTHER" id="PTHR34590:SF5">
    <property type="entry name" value="OS04G0586500 PROTEIN"/>
    <property type="match status" value="1"/>
</dbReference>
<evidence type="ECO:0000256" key="10">
    <source>
        <dbReference type="ARBA" id="ARBA00023136"/>
    </source>
</evidence>
<evidence type="ECO:0000259" key="15">
    <source>
        <dbReference type="PROSITE" id="PS50011"/>
    </source>
</evidence>
<evidence type="ECO:0000313" key="17">
    <source>
        <dbReference type="Proteomes" id="UP001341840"/>
    </source>
</evidence>
<keyword evidence="3" id="KW-0808">Transferase</keyword>
<comment type="caution">
    <text evidence="16">The sequence shown here is derived from an EMBL/GenBank/DDBJ whole genome shotgun (WGS) entry which is preliminary data.</text>
</comment>
<reference evidence="16 17" key="1">
    <citation type="journal article" date="2023" name="Plants (Basel)">
        <title>Bridging the Gap: Combining Genomics and Transcriptomics Approaches to Understand Stylosanthes scabra, an Orphan Legume from the Brazilian Caatinga.</title>
        <authorList>
            <person name="Ferreira-Neto J.R.C."/>
            <person name="da Silva M.D."/>
            <person name="Binneck E."/>
            <person name="de Melo N.F."/>
            <person name="da Silva R.H."/>
            <person name="de Melo A.L.T.M."/>
            <person name="Pandolfi V."/>
            <person name="Bustamante F.O."/>
            <person name="Brasileiro-Vidal A.C."/>
            <person name="Benko-Iseppon A.M."/>
        </authorList>
    </citation>
    <scope>NUCLEOTIDE SEQUENCE [LARGE SCALE GENOMIC DNA]</scope>
    <source>
        <tissue evidence="16">Leaves</tissue>
    </source>
</reference>
<proteinExistence type="predicted"/>
<keyword evidence="8 12" id="KW-0067">ATP-binding</keyword>
<keyword evidence="17" id="KW-1185">Reference proteome</keyword>
<keyword evidence="10 14" id="KW-0472">Membrane</keyword>
<dbReference type="EMBL" id="JASCZI010121015">
    <property type="protein sequence ID" value="MED6158895.1"/>
    <property type="molecule type" value="Genomic_DNA"/>
</dbReference>
<gene>
    <name evidence="16" type="ORF">PIB30_037270</name>
</gene>
<name>A0ABU6UCE3_9FABA</name>
<dbReference type="Pfam" id="PF07714">
    <property type="entry name" value="PK_Tyr_Ser-Thr"/>
    <property type="match status" value="1"/>
</dbReference>
<evidence type="ECO:0000256" key="12">
    <source>
        <dbReference type="PROSITE-ProRule" id="PRU10141"/>
    </source>
</evidence>
<keyword evidence="4 14" id="KW-0812">Transmembrane</keyword>
<dbReference type="InterPro" id="IPR008271">
    <property type="entry name" value="Ser/Thr_kinase_AS"/>
</dbReference>
<keyword evidence="11" id="KW-0325">Glycoprotein</keyword>
<sequence>MNQERVRHNQTIQEAAAERAREANKGKAREVVPNSEEEESEELHSSASEECETTVPSENVAINCGAIASQVMNYGGRNWTGDVRNKSLIAEAPAILLDSVPQVPYMTARIFRSPFTYKFNVTPGPKFIRLHFYPASYLNMNASKAFLSVTAANNFTLLHNFSVSLNTDYFNVPYLMKEFIIYVSGRSLELTFSPSLSNDNDAYAFVNGIEVVSMPSNLYQRCLDAPLPLNAGGDQITAEYDTGMFWTWEADDCYIFGTTIGVEPFNMTIPVFYANGVPAYAAPKDVYRTYRSMVPFPLSAVNLNYNLTWFFHVDSGFSYLVRLHFCETESLITKNNQVVFTIYLNNQTAYAGFDPIAMSWGPGVGMYQDYVVIVPGASEAKQDLWLDLHPYKKSKPMYYTSYLNGVEVFKLCSTDKKNLSGLNPSPLESNSTTSGVKASHDLVKNLKKLKFTILIGCGIAALVIPFLIWLILCKIIRPRRIMSWFDLFVIKTNNVKESNMRPFGAAHMSLQKIKEATGNFDEALIIGIGGFGKVYKGSFDAGNTYVAVKRGDWLSEQGALEYKTEIDLLSKLRHHNLVSLLGYCNEDEEMILVYNFMDNGTLYDHLHLRQSEQPPLSWVQRLDICIGIAKGLHYLHTGTQHRIIHRDIKTTNILLDNNLVAKISDFGLSKSSYPSCSTTNVKGSAGYLDPEYYKFHKLTQKSDLYSLEVVLLEVLSARPAVSQGGVHDDNEEPLMLAEFATSCFENGNLEQLLDPIIEGEIIKECFEVYLGITMRCLAERGVERPSTGDVLQNLELAKRLQKNDGVAVRETCMGIVIILNRIIQI</sequence>
<evidence type="ECO:0000256" key="6">
    <source>
        <dbReference type="ARBA" id="ARBA00022741"/>
    </source>
</evidence>
<protein>
    <recommendedName>
        <fullName evidence="15">Protein kinase domain-containing protein</fullName>
    </recommendedName>
</protein>
<dbReference type="SUPFAM" id="SSF56112">
    <property type="entry name" value="Protein kinase-like (PK-like)"/>
    <property type="match status" value="1"/>
</dbReference>
<evidence type="ECO:0000256" key="1">
    <source>
        <dbReference type="ARBA" id="ARBA00004479"/>
    </source>
</evidence>
<organism evidence="16 17">
    <name type="scientific">Stylosanthes scabra</name>
    <dbReference type="NCBI Taxonomy" id="79078"/>
    <lineage>
        <taxon>Eukaryota</taxon>
        <taxon>Viridiplantae</taxon>
        <taxon>Streptophyta</taxon>
        <taxon>Embryophyta</taxon>
        <taxon>Tracheophyta</taxon>
        <taxon>Spermatophyta</taxon>
        <taxon>Magnoliopsida</taxon>
        <taxon>eudicotyledons</taxon>
        <taxon>Gunneridae</taxon>
        <taxon>Pentapetalae</taxon>
        <taxon>rosids</taxon>
        <taxon>fabids</taxon>
        <taxon>Fabales</taxon>
        <taxon>Fabaceae</taxon>
        <taxon>Papilionoideae</taxon>
        <taxon>50 kb inversion clade</taxon>
        <taxon>dalbergioids sensu lato</taxon>
        <taxon>Dalbergieae</taxon>
        <taxon>Pterocarpus clade</taxon>
        <taxon>Stylosanthes</taxon>
    </lineage>
</organism>
<dbReference type="InterPro" id="IPR045272">
    <property type="entry name" value="ANXUR1/2-like"/>
</dbReference>
<dbReference type="SMART" id="SM00220">
    <property type="entry name" value="S_TKc"/>
    <property type="match status" value="1"/>
</dbReference>
<feature type="transmembrane region" description="Helical" evidence="14">
    <location>
        <begin position="451"/>
        <end position="472"/>
    </location>
</feature>
<dbReference type="Gene3D" id="1.10.510.10">
    <property type="entry name" value="Transferase(Phosphotransferase) domain 1"/>
    <property type="match status" value="1"/>
</dbReference>
<evidence type="ECO:0000313" key="16">
    <source>
        <dbReference type="EMBL" id="MED6158895.1"/>
    </source>
</evidence>
<accession>A0ABU6UCE3</accession>
<dbReference type="Gene3D" id="2.60.120.430">
    <property type="entry name" value="Galactose-binding lectin"/>
    <property type="match status" value="2"/>
</dbReference>
<evidence type="ECO:0000256" key="14">
    <source>
        <dbReference type="SAM" id="Phobius"/>
    </source>
</evidence>
<feature type="domain" description="Protein kinase" evidence="15">
    <location>
        <begin position="520"/>
        <end position="796"/>
    </location>
</feature>
<evidence type="ECO:0000256" key="4">
    <source>
        <dbReference type="ARBA" id="ARBA00022692"/>
    </source>
</evidence>
<feature type="region of interest" description="Disordered" evidence="13">
    <location>
        <begin position="1"/>
        <end position="54"/>
    </location>
</feature>
<keyword evidence="5" id="KW-0732">Signal</keyword>
<evidence type="ECO:0000256" key="11">
    <source>
        <dbReference type="ARBA" id="ARBA00023180"/>
    </source>
</evidence>
<feature type="compositionally biased region" description="Basic and acidic residues" evidence="13">
    <location>
        <begin position="16"/>
        <end position="30"/>
    </location>
</feature>
<dbReference type="InterPro" id="IPR001245">
    <property type="entry name" value="Ser-Thr/Tyr_kinase_cat_dom"/>
</dbReference>
<feature type="binding site" evidence="12">
    <location>
        <position position="549"/>
    </location>
    <ligand>
        <name>ATP</name>
        <dbReference type="ChEBI" id="CHEBI:30616"/>
    </ligand>
</feature>
<dbReference type="InterPro" id="IPR017441">
    <property type="entry name" value="Protein_kinase_ATP_BS"/>
</dbReference>
<dbReference type="InterPro" id="IPR011009">
    <property type="entry name" value="Kinase-like_dom_sf"/>
</dbReference>
<comment type="subcellular location">
    <subcellularLocation>
        <location evidence="1">Membrane</location>
        <topology evidence="1">Single-pass type I membrane protein</topology>
    </subcellularLocation>
</comment>
<evidence type="ECO:0000256" key="13">
    <source>
        <dbReference type="SAM" id="MobiDB-lite"/>
    </source>
</evidence>
<keyword evidence="7" id="KW-0418">Kinase</keyword>
<dbReference type="PROSITE" id="PS50011">
    <property type="entry name" value="PROTEIN_KINASE_DOM"/>
    <property type="match status" value="1"/>
</dbReference>
<dbReference type="InterPro" id="IPR000719">
    <property type="entry name" value="Prot_kinase_dom"/>
</dbReference>
<evidence type="ECO:0000256" key="3">
    <source>
        <dbReference type="ARBA" id="ARBA00022679"/>
    </source>
</evidence>
<dbReference type="CDD" id="cd14066">
    <property type="entry name" value="STKc_IRAK"/>
    <property type="match status" value="1"/>
</dbReference>
<dbReference type="PROSITE" id="PS00107">
    <property type="entry name" value="PROTEIN_KINASE_ATP"/>
    <property type="match status" value="1"/>
</dbReference>